<dbReference type="Gene3D" id="2.60.120.1130">
    <property type="match status" value="1"/>
</dbReference>
<evidence type="ECO:0000256" key="1">
    <source>
        <dbReference type="SAM" id="SignalP"/>
    </source>
</evidence>
<dbReference type="Proteomes" id="UP001595814">
    <property type="component" value="Unassembled WGS sequence"/>
</dbReference>
<keyword evidence="1" id="KW-0732">Signal</keyword>
<name>A0ABV8JLS4_9FLAO</name>
<accession>A0ABV8JLS4</accession>
<proteinExistence type="predicted"/>
<dbReference type="RefSeq" id="WP_192462778.1">
    <property type="nucleotide sequence ID" value="NZ_JACYFJ010000004.1"/>
</dbReference>
<keyword evidence="3" id="KW-1185">Reference proteome</keyword>
<evidence type="ECO:0000313" key="3">
    <source>
        <dbReference type="Proteomes" id="UP001595814"/>
    </source>
</evidence>
<dbReference type="Gene3D" id="2.60.40.3140">
    <property type="match status" value="1"/>
</dbReference>
<feature type="chain" id="PRO_5045062267" evidence="1">
    <location>
        <begin position="21"/>
        <end position="661"/>
    </location>
</feature>
<comment type="caution">
    <text evidence="2">The sequence shown here is derived from an EMBL/GenBank/DDBJ whole genome shotgun (WGS) entry which is preliminary data.</text>
</comment>
<dbReference type="Gene3D" id="3.10.620.30">
    <property type="match status" value="1"/>
</dbReference>
<feature type="signal peptide" evidence="1">
    <location>
        <begin position="1"/>
        <end position="20"/>
    </location>
</feature>
<evidence type="ECO:0000313" key="2">
    <source>
        <dbReference type="EMBL" id="MFC4094551.1"/>
    </source>
</evidence>
<sequence length="661" mass="76575">MVQLRIFSFLFLLISFNAFSQTDEFGKLTQAERNLKIYEKDSSAFAVVLYEKGNNYFKVVDNYIRLIKEYHVKIKVLDKRGFDQGTISIPLYKGKTSEEKIDKIKAVTHLNGIKYPVRASEFFKNNLNEFWKEQTFTFPKLEEGCILEYSYKIISPFFFNLTGWDFQSDIPKLHSEYNAQIPGNYVYNRTLIGNLTLDTNDASIKKNCFEVPGYSQIADCEVLKYSMKDVPAFKSEKEFMLSERNYKSRLDFELAKHNRFDGVVDKYTQSWEDVDKEFKSDKDIGRQLTKNNFFEKHVPEALFLEKDPLTKAQNIYKFVRSHYTWNGKYGVYGKARVKDAFENNSGSASEINMALINLLNSAGLPTNLMLLSTREAGLPKQTHPVMSDFNYCLAYLKIDDQVFLLDATDKYMPFGMLPFKTLNHYGRVMDFKNDSYWAKIVPGSNNVLQVRASVNLDMENNLLSGIMDKTAHGYFALNTYKKLADTNEQAYLNYLEKDAFGDFEITEYELNEDLSTENKTMERIHFQTEGDLNSKMLYINPFHSVFYKENPFSLAERNYPIDFGYNRTYKYNWALNIPEGYEVVDLPKKNRVTVGESDLILDFTPLKSPTQIGINFTLLVRNSLLSPKDYKAIKELFAKAIDIQSNSLVVLKKTTISNTSQ</sequence>
<dbReference type="EMBL" id="JBHSAW010000001">
    <property type="protein sequence ID" value="MFC4094551.1"/>
    <property type="molecule type" value="Genomic_DNA"/>
</dbReference>
<organism evidence="2 3">
    <name type="scientific">Euzebyella saccharophila</name>
    <dbReference type="NCBI Taxonomy" id="679664"/>
    <lineage>
        <taxon>Bacteria</taxon>
        <taxon>Pseudomonadati</taxon>
        <taxon>Bacteroidota</taxon>
        <taxon>Flavobacteriia</taxon>
        <taxon>Flavobacteriales</taxon>
        <taxon>Flavobacteriaceae</taxon>
        <taxon>Euzebyella</taxon>
    </lineage>
</organism>
<reference evidence="3" key="1">
    <citation type="journal article" date="2019" name="Int. J. Syst. Evol. Microbiol.">
        <title>The Global Catalogue of Microorganisms (GCM) 10K type strain sequencing project: providing services to taxonomists for standard genome sequencing and annotation.</title>
        <authorList>
            <consortium name="The Broad Institute Genomics Platform"/>
            <consortium name="The Broad Institute Genome Sequencing Center for Infectious Disease"/>
            <person name="Wu L."/>
            <person name="Ma J."/>
        </authorList>
    </citation>
    <scope>NUCLEOTIDE SEQUENCE [LARGE SCALE GENOMIC DNA]</scope>
    <source>
        <strain evidence="3">CECT 7477</strain>
    </source>
</reference>
<gene>
    <name evidence="2" type="ORF">ACFOUT_01610</name>
</gene>
<protein>
    <submittedName>
        <fullName evidence="2">Transglutaminase domain-containing protein</fullName>
    </submittedName>
</protein>